<evidence type="ECO:0000256" key="2">
    <source>
        <dbReference type="ARBA" id="ARBA00023136"/>
    </source>
</evidence>
<dbReference type="EMBL" id="VHSH01000009">
    <property type="protein sequence ID" value="TQV75898.1"/>
    <property type="molecule type" value="Genomic_DNA"/>
</dbReference>
<gene>
    <name evidence="7" type="ORF">FKG95_23635</name>
</gene>
<dbReference type="CDD" id="cd07185">
    <property type="entry name" value="OmpA_C-like"/>
    <property type="match status" value="1"/>
</dbReference>
<reference evidence="7 8" key="1">
    <citation type="submission" date="2019-06" db="EMBL/GenBank/DDBJ databases">
        <title>Whole genome sequence for Rhodospirillaceae sp. R148.</title>
        <authorList>
            <person name="Wang G."/>
        </authorList>
    </citation>
    <scope>NUCLEOTIDE SEQUENCE [LARGE SCALE GENOMIC DNA]</scope>
    <source>
        <strain evidence="7 8">R148</strain>
    </source>
</reference>
<evidence type="ECO:0000259" key="6">
    <source>
        <dbReference type="PROSITE" id="PS51123"/>
    </source>
</evidence>
<comment type="caution">
    <text evidence="7">The sequence shown here is derived from an EMBL/GenBank/DDBJ whole genome shotgun (WGS) entry which is preliminary data.</text>
</comment>
<keyword evidence="3" id="KW-0998">Cell outer membrane</keyword>
<feature type="chain" id="PRO_5021939181" evidence="5">
    <location>
        <begin position="19"/>
        <end position="290"/>
    </location>
</feature>
<dbReference type="PANTHER" id="PTHR30329">
    <property type="entry name" value="STATOR ELEMENT OF FLAGELLAR MOTOR COMPLEX"/>
    <property type="match status" value="1"/>
</dbReference>
<dbReference type="PRINTS" id="PR01021">
    <property type="entry name" value="OMPADOMAIN"/>
</dbReference>
<dbReference type="InterPro" id="IPR050330">
    <property type="entry name" value="Bact_OuterMem_StrucFunc"/>
</dbReference>
<dbReference type="GO" id="GO:0009279">
    <property type="term" value="C:cell outer membrane"/>
    <property type="evidence" value="ECO:0007669"/>
    <property type="project" value="UniProtKB-SubCell"/>
</dbReference>
<evidence type="ECO:0000256" key="1">
    <source>
        <dbReference type="ARBA" id="ARBA00004442"/>
    </source>
</evidence>
<keyword evidence="8" id="KW-1185">Reference proteome</keyword>
<evidence type="ECO:0000313" key="8">
    <source>
        <dbReference type="Proteomes" id="UP000315252"/>
    </source>
</evidence>
<dbReference type="AlphaFoldDB" id="A0A545TFA4"/>
<feature type="domain" description="OmpA-like" evidence="6">
    <location>
        <begin position="180"/>
        <end position="290"/>
    </location>
</feature>
<dbReference type="PROSITE" id="PS51257">
    <property type="entry name" value="PROKAR_LIPOPROTEIN"/>
    <property type="match status" value="1"/>
</dbReference>
<sequence>MNKIANAFIAGIGSLALAGCAGTGLESAKDQTPTGSEFSKSLYDGYLGLSEGEYAEYDFADSDVFAQKASLAGTGAEVMPDEISDRDLPEDRVGALSSSRARLMSAMAAGAAAKSPQSAAEAQVMFDCWMQEQEENRQPEDIDACQAAFSSAMTKVEADLEEPKAVAAVAPEPKPVPQPEDKSWVIYFGFDSADLSAENAEKIKEIVTYAKENDAKVSLTGHTDRVGSDDYNNLLSVERASAVAKAMGDQGIATGEVQMISLGEKDPAVATVDEVKEPLNRRVVVKVSNN</sequence>
<dbReference type="RefSeq" id="WP_142898885.1">
    <property type="nucleotide sequence ID" value="NZ_ML660060.1"/>
</dbReference>
<dbReference type="SUPFAM" id="SSF103088">
    <property type="entry name" value="OmpA-like"/>
    <property type="match status" value="1"/>
</dbReference>
<evidence type="ECO:0000256" key="5">
    <source>
        <dbReference type="SAM" id="SignalP"/>
    </source>
</evidence>
<organism evidence="7 8">
    <name type="scientific">Denitrobaculum tricleocarpae</name>
    <dbReference type="NCBI Taxonomy" id="2591009"/>
    <lineage>
        <taxon>Bacteria</taxon>
        <taxon>Pseudomonadati</taxon>
        <taxon>Pseudomonadota</taxon>
        <taxon>Alphaproteobacteria</taxon>
        <taxon>Rhodospirillales</taxon>
        <taxon>Rhodospirillaceae</taxon>
        <taxon>Denitrobaculum</taxon>
    </lineage>
</organism>
<comment type="subcellular location">
    <subcellularLocation>
        <location evidence="1">Cell outer membrane</location>
    </subcellularLocation>
</comment>
<proteinExistence type="predicted"/>
<keyword evidence="2 4" id="KW-0472">Membrane</keyword>
<feature type="signal peptide" evidence="5">
    <location>
        <begin position="1"/>
        <end position="18"/>
    </location>
</feature>
<dbReference type="Gene3D" id="3.30.1330.60">
    <property type="entry name" value="OmpA-like domain"/>
    <property type="match status" value="1"/>
</dbReference>
<protein>
    <submittedName>
        <fullName evidence="7">OmpA family protein</fullName>
    </submittedName>
</protein>
<evidence type="ECO:0000256" key="4">
    <source>
        <dbReference type="PROSITE-ProRule" id="PRU00473"/>
    </source>
</evidence>
<dbReference type="InterPro" id="IPR006664">
    <property type="entry name" value="OMP_bac"/>
</dbReference>
<keyword evidence="5" id="KW-0732">Signal</keyword>
<dbReference type="PANTHER" id="PTHR30329:SF21">
    <property type="entry name" value="LIPOPROTEIN YIAD-RELATED"/>
    <property type="match status" value="1"/>
</dbReference>
<evidence type="ECO:0000256" key="3">
    <source>
        <dbReference type="ARBA" id="ARBA00023237"/>
    </source>
</evidence>
<dbReference type="PROSITE" id="PS51123">
    <property type="entry name" value="OMPA_2"/>
    <property type="match status" value="1"/>
</dbReference>
<evidence type="ECO:0000313" key="7">
    <source>
        <dbReference type="EMBL" id="TQV75898.1"/>
    </source>
</evidence>
<dbReference type="Pfam" id="PF00691">
    <property type="entry name" value="OmpA"/>
    <property type="match status" value="1"/>
</dbReference>
<accession>A0A545TFA4</accession>
<dbReference type="InterPro" id="IPR006665">
    <property type="entry name" value="OmpA-like"/>
</dbReference>
<name>A0A545TFA4_9PROT</name>
<dbReference type="OrthoDB" id="189250at2"/>
<dbReference type="Proteomes" id="UP000315252">
    <property type="component" value="Unassembled WGS sequence"/>
</dbReference>
<dbReference type="InterPro" id="IPR036737">
    <property type="entry name" value="OmpA-like_sf"/>
</dbReference>